<feature type="active site" evidence="9">
    <location>
        <position position="570"/>
    </location>
</feature>
<evidence type="ECO:0000256" key="9">
    <source>
        <dbReference type="PROSITE-ProRule" id="PRU10060"/>
    </source>
</evidence>
<dbReference type="SMR" id="A0A8T3BN08"/>
<keyword evidence="5 8" id="KW-0119">Carbohydrate metabolism</keyword>
<evidence type="ECO:0000256" key="10">
    <source>
        <dbReference type="RuleBase" id="RU361166"/>
    </source>
</evidence>
<comment type="caution">
    <text evidence="14">The sequence shown here is derived from an EMBL/GenBank/DDBJ whole genome shotgun (WGS) entry which is preliminary data.</text>
</comment>
<comment type="catalytic activity">
    <reaction evidence="1 10">
        <text>Endohydrolysis of (1-&gt;4)-beta-D-glucosidic linkages in cellulose, lichenin and cereal beta-D-glucans.</text>
        <dbReference type="EC" id="3.2.1.4"/>
    </reaction>
</comment>
<keyword evidence="7 8" id="KW-0624">Polysaccharide degradation</keyword>
<protein>
    <recommendedName>
        <fullName evidence="10">Endoglucanase</fullName>
        <ecNumber evidence="10">3.2.1.4</ecNumber>
    </recommendedName>
</protein>
<dbReference type="SUPFAM" id="SSF48208">
    <property type="entry name" value="Six-hairpin glycosidases"/>
    <property type="match status" value="1"/>
</dbReference>
<evidence type="ECO:0000256" key="3">
    <source>
        <dbReference type="ARBA" id="ARBA00022801"/>
    </source>
</evidence>
<dbReference type="InterPro" id="IPR001701">
    <property type="entry name" value="Glyco_hydro_9"/>
</dbReference>
<reference evidence="14" key="1">
    <citation type="journal article" date="2022" name="Front. Genet.">
        <title>Chromosome-Scale Assembly of the Dendrobium nobile Genome Provides Insights Into the Molecular Mechanism of the Biosynthesis of the Medicinal Active Ingredient of Dendrobium.</title>
        <authorList>
            <person name="Xu Q."/>
            <person name="Niu S.-C."/>
            <person name="Li K.-L."/>
            <person name="Zheng P.-J."/>
            <person name="Zhang X.-J."/>
            <person name="Jia Y."/>
            <person name="Liu Y."/>
            <person name="Niu Y.-X."/>
            <person name="Yu L.-H."/>
            <person name="Chen D.-F."/>
            <person name="Zhang G.-Q."/>
        </authorList>
    </citation>
    <scope>NUCLEOTIDE SEQUENCE</scope>
    <source>
        <tissue evidence="14">Leaf</tissue>
    </source>
</reference>
<feature type="active site" evidence="8">
    <location>
        <position position="513"/>
    </location>
</feature>
<dbReference type="Pfam" id="PF00759">
    <property type="entry name" value="Glyco_hydro_9"/>
    <property type="match status" value="1"/>
</dbReference>
<evidence type="ECO:0000256" key="2">
    <source>
        <dbReference type="ARBA" id="ARBA00007072"/>
    </source>
</evidence>
<dbReference type="PANTHER" id="PTHR22298">
    <property type="entry name" value="ENDO-1,4-BETA-GLUCANASE"/>
    <property type="match status" value="1"/>
</dbReference>
<feature type="region of interest" description="Disordered" evidence="11">
    <location>
        <begin position="1"/>
        <end position="26"/>
    </location>
</feature>
<keyword evidence="12" id="KW-1133">Transmembrane helix</keyword>
<evidence type="ECO:0000313" key="15">
    <source>
        <dbReference type="Proteomes" id="UP000829196"/>
    </source>
</evidence>
<evidence type="ECO:0000256" key="11">
    <source>
        <dbReference type="SAM" id="MobiDB-lite"/>
    </source>
</evidence>
<evidence type="ECO:0000256" key="4">
    <source>
        <dbReference type="ARBA" id="ARBA00023001"/>
    </source>
</evidence>
<dbReference type="PROSITE" id="PS00592">
    <property type="entry name" value="GH9_2"/>
    <property type="match status" value="1"/>
</dbReference>
<dbReference type="Gene3D" id="1.50.10.10">
    <property type="match status" value="1"/>
</dbReference>
<feature type="compositionally biased region" description="Basic and acidic residues" evidence="11">
    <location>
        <begin position="13"/>
        <end position="26"/>
    </location>
</feature>
<sequence length="620" mass="68810">MSAGNHWGGSLEIHGDEATDDEQSRNLDLDPRAVNRRQFLDETQQSWLLGPQVAKKRKNEYVDLGCFVCKRKLLWWVLGTLFVAFVVIGVPIIIAKSLPKHKASPPPPDEYSKALHKALLFFNAQKSGRLPKNNGIPWRGDSGLSDGVNQTDLNHGLVGGYYDAGDNIKFHFPLAFSMSLLSWSVVEYSSKYKALGEYDHIRDIIKWGTDYLLLTFNSSATKIDKIYAQVGVAKNGSTTPDDHFCWQRPEDMSYPRPIISVNSAPDLAGEISAALASASIVFRDNPSYSSRLLRAASTAYSFARSSSRRTPYSRSNPEIANFYNSTGYWDEYMWSAAWMYYATGNSSFANFATDPRLPKNAHAFASVADLGVLSWDNKLPAAMLLWTRLRVFLNPGYPLEESLRGYFNATGLTMCANLRRFNVFNWTKGGMSELNHGRPQPLQYIVNAAFLANLYADYMDAAKVPGWYCGPFYFSTDVLRSFATSQINYVLGDNPRKMSYVVGYGKNYPRRVHHRGASIPHNGVKYSCTAGWKWRDAKTPNPNTITGAMVGGPDKFDGFSDVRTNYNYTEPTMAGNAGLVAALISLTSTGGGLGIDKNSIFSALPPLFPAAPPPPPPWKP</sequence>
<evidence type="ECO:0000256" key="1">
    <source>
        <dbReference type="ARBA" id="ARBA00000966"/>
    </source>
</evidence>
<evidence type="ECO:0000256" key="5">
    <source>
        <dbReference type="ARBA" id="ARBA00023277"/>
    </source>
</evidence>
<evidence type="ECO:0000256" key="6">
    <source>
        <dbReference type="ARBA" id="ARBA00023295"/>
    </source>
</evidence>
<keyword evidence="6 8" id="KW-0326">Glycosidase</keyword>
<feature type="transmembrane region" description="Helical" evidence="12">
    <location>
        <begin position="73"/>
        <end position="94"/>
    </location>
</feature>
<dbReference type="InterPro" id="IPR008928">
    <property type="entry name" value="6-hairpin_glycosidase_sf"/>
</dbReference>
<comment type="similarity">
    <text evidence="2 8 10">Belongs to the glycosyl hydrolase 9 (cellulase E) family.</text>
</comment>
<dbReference type="FunFam" id="1.50.10.10:FF:000020">
    <property type="entry name" value="Endoglucanase"/>
    <property type="match status" value="1"/>
</dbReference>
<dbReference type="Proteomes" id="UP000829196">
    <property type="component" value="Unassembled WGS sequence"/>
</dbReference>
<dbReference type="EMBL" id="JAGYWB010000007">
    <property type="protein sequence ID" value="KAI0515735.1"/>
    <property type="molecule type" value="Genomic_DNA"/>
</dbReference>
<gene>
    <name evidence="14" type="ORF">KFK09_008402</name>
</gene>
<organism evidence="14 15">
    <name type="scientific">Dendrobium nobile</name>
    <name type="common">Orchid</name>
    <dbReference type="NCBI Taxonomy" id="94219"/>
    <lineage>
        <taxon>Eukaryota</taxon>
        <taxon>Viridiplantae</taxon>
        <taxon>Streptophyta</taxon>
        <taxon>Embryophyta</taxon>
        <taxon>Tracheophyta</taxon>
        <taxon>Spermatophyta</taxon>
        <taxon>Magnoliopsida</taxon>
        <taxon>Liliopsida</taxon>
        <taxon>Asparagales</taxon>
        <taxon>Orchidaceae</taxon>
        <taxon>Epidendroideae</taxon>
        <taxon>Malaxideae</taxon>
        <taxon>Dendrobiinae</taxon>
        <taxon>Dendrobium</taxon>
    </lineage>
</organism>
<dbReference type="InterPro" id="IPR033126">
    <property type="entry name" value="Glyco_hydro_9_Asp/Glu_AS"/>
</dbReference>
<proteinExistence type="inferred from homology"/>
<accession>A0A8T3BN08</accession>
<evidence type="ECO:0000256" key="12">
    <source>
        <dbReference type="SAM" id="Phobius"/>
    </source>
</evidence>
<dbReference type="AlphaFoldDB" id="A0A8T3BN08"/>
<evidence type="ECO:0000313" key="14">
    <source>
        <dbReference type="EMBL" id="KAI0515735.1"/>
    </source>
</evidence>
<keyword evidence="3 8" id="KW-0378">Hydrolase</keyword>
<dbReference type="GO" id="GO:0008810">
    <property type="term" value="F:cellulase activity"/>
    <property type="evidence" value="ECO:0007669"/>
    <property type="project" value="UniProtKB-EC"/>
</dbReference>
<keyword evidence="12" id="KW-0812">Transmembrane</keyword>
<dbReference type="EC" id="3.2.1.4" evidence="10"/>
<keyword evidence="4 10" id="KW-0136">Cellulose degradation</keyword>
<evidence type="ECO:0000259" key="13">
    <source>
        <dbReference type="Pfam" id="PF00759"/>
    </source>
</evidence>
<dbReference type="InterPro" id="IPR012341">
    <property type="entry name" value="6hp_glycosidase-like_sf"/>
</dbReference>
<name>A0A8T3BN08_DENNO</name>
<feature type="active site" evidence="9">
    <location>
        <position position="561"/>
    </location>
</feature>
<feature type="domain" description="Glycoside hydrolase family 9" evidence="13">
    <location>
        <begin position="111"/>
        <end position="583"/>
    </location>
</feature>
<evidence type="ECO:0000256" key="8">
    <source>
        <dbReference type="PROSITE-ProRule" id="PRU10059"/>
    </source>
</evidence>
<evidence type="ECO:0000256" key="7">
    <source>
        <dbReference type="ARBA" id="ARBA00023326"/>
    </source>
</evidence>
<dbReference type="InterPro" id="IPR018221">
    <property type="entry name" value="Glyco_hydro_9_His_AS"/>
</dbReference>
<dbReference type="GO" id="GO:0030245">
    <property type="term" value="P:cellulose catabolic process"/>
    <property type="evidence" value="ECO:0007669"/>
    <property type="project" value="UniProtKB-KW"/>
</dbReference>
<keyword evidence="12" id="KW-0472">Membrane</keyword>
<dbReference type="OrthoDB" id="10257085at2759"/>
<dbReference type="PROSITE" id="PS00698">
    <property type="entry name" value="GH9_3"/>
    <property type="match status" value="1"/>
</dbReference>
<keyword evidence="15" id="KW-1185">Reference proteome</keyword>